<dbReference type="InterPro" id="IPR035980">
    <property type="entry name" value="Ribosomal_bS6_sf"/>
</dbReference>
<dbReference type="SUPFAM" id="SSF54995">
    <property type="entry name" value="Ribosomal protein S6"/>
    <property type="match status" value="1"/>
</dbReference>
<dbReference type="Proteomes" id="UP000559027">
    <property type="component" value="Unassembled WGS sequence"/>
</dbReference>
<dbReference type="InterPro" id="IPR014717">
    <property type="entry name" value="Transl_elong_EF1B/ribsomal_bS6"/>
</dbReference>
<evidence type="ECO:0008006" key="4">
    <source>
        <dbReference type="Google" id="ProtNLM"/>
    </source>
</evidence>
<accession>A0A8H5D6U4</accession>
<sequence length="114" mass="13120">MRSQSATHIMNAGGVVRKIESWGTMQLPHRMKKKRTNTYEHIGEQVLPTTPMAYWTLHCDASPQNLRSLNNFMRRDPRVLRWTVLKLGDRVEDVAREGRKLLHNSPSVADVADL</sequence>
<comment type="similarity">
    <text evidence="1">Belongs to the bacterial ribosomal protein bS6 family.</text>
</comment>
<dbReference type="EMBL" id="JAACJO010000008">
    <property type="protein sequence ID" value="KAF5354664.1"/>
    <property type="molecule type" value="Genomic_DNA"/>
</dbReference>
<evidence type="ECO:0000313" key="2">
    <source>
        <dbReference type="EMBL" id="KAF5354664.1"/>
    </source>
</evidence>
<evidence type="ECO:0000313" key="3">
    <source>
        <dbReference type="Proteomes" id="UP000559027"/>
    </source>
</evidence>
<keyword evidence="3" id="KW-1185">Reference proteome</keyword>
<dbReference type="InterPro" id="IPR000529">
    <property type="entry name" value="Ribosomal_bS6"/>
</dbReference>
<name>A0A8H5D6U4_9AGAR</name>
<dbReference type="OrthoDB" id="10259681at2759"/>
<reference evidence="2 3" key="1">
    <citation type="journal article" date="2020" name="ISME J.">
        <title>Uncovering the hidden diversity of litter-decomposition mechanisms in mushroom-forming fungi.</title>
        <authorList>
            <person name="Floudas D."/>
            <person name="Bentzer J."/>
            <person name="Ahren D."/>
            <person name="Johansson T."/>
            <person name="Persson P."/>
            <person name="Tunlid A."/>
        </authorList>
    </citation>
    <scope>NUCLEOTIDE SEQUENCE [LARGE SCALE GENOMIC DNA]</scope>
    <source>
        <strain evidence="2 3">CBS 146.42</strain>
    </source>
</reference>
<proteinExistence type="inferred from homology"/>
<gene>
    <name evidence="2" type="ORF">D9756_005371</name>
</gene>
<protein>
    <recommendedName>
        <fullName evidence="4">Ribosomal protein S6</fullName>
    </recommendedName>
</protein>
<dbReference type="Gene3D" id="3.30.70.60">
    <property type="match status" value="1"/>
</dbReference>
<dbReference type="GO" id="GO:0005840">
    <property type="term" value="C:ribosome"/>
    <property type="evidence" value="ECO:0007669"/>
    <property type="project" value="InterPro"/>
</dbReference>
<comment type="caution">
    <text evidence="2">The sequence shown here is derived from an EMBL/GenBank/DDBJ whole genome shotgun (WGS) entry which is preliminary data.</text>
</comment>
<dbReference type="CDD" id="cd15465">
    <property type="entry name" value="bS6_mito"/>
    <property type="match status" value="1"/>
</dbReference>
<dbReference type="AlphaFoldDB" id="A0A8H5D6U4"/>
<dbReference type="GO" id="GO:0003735">
    <property type="term" value="F:structural constituent of ribosome"/>
    <property type="evidence" value="ECO:0007669"/>
    <property type="project" value="InterPro"/>
</dbReference>
<dbReference type="GO" id="GO:0006412">
    <property type="term" value="P:translation"/>
    <property type="evidence" value="ECO:0007669"/>
    <property type="project" value="InterPro"/>
</dbReference>
<dbReference type="Pfam" id="PF01250">
    <property type="entry name" value="Ribosomal_S6"/>
    <property type="match status" value="1"/>
</dbReference>
<evidence type="ECO:0000256" key="1">
    <source>
        <dbReference type="ARBA" id="ARBA00009512"/>
    </source>
</evidence>
<organism evidence="2 3">
    <name type="scientific">Leucocoprinus leucothites</name>
    <dbReference type="NCBI Taxonomy" id="201217"/>
    <lineage>
        <taxon>Eukaryota</taxon>
        <taxon>Fungi</taxon>
        <taxon>Dikarya</taxon>
        <taxon>Basidiomycota</taxon>
        <taxon>Agaricomycotina</taxon>
        <taxon>Agaricomycetes</taxon>
        <taxon>Agaricomycetidae</taxon>
        <taxon>Agaricales</taxon>
        <taxon>Agaricineae</taxon>
        <taxon>Agaricaceae</taxon>
        <taxon>Leucocoprinus</taxon>
    </lineage>
</organism>
<dbReference type="GO" id="GO:0019843">
    <property type="term" value="F:rRNA binding"/>
    <property type="evidence" value="ECO:0007669"/>
    <property type="project" value="InterPro"/>
</dbReference>